<proteinExistence type="inferred from homology"/>
<dbReference type="AlphaFoldDB" id="A0A816BYA9"/>
<feature type="compositionally biased region" description="Polar residues" evidence="8">
    <location>
        <begin position="75"/>
        <end position="94"/>
    </location>
</feature>
<reference evidence="11" key="1">
    <citation type="submission" date="2021-02" db="EMBL/GenBank/DDBJ databases">
        <authorList>
            <person name="Nowell W R."/>
        </authorList>
    </citation>
    <scope>NUCLEOTIDE SEQUENCE</scope>
</reference>
<feature type="region of interest" description="Disordered" evidence="8">
    <location>
        <begin position="36"/>
        <end position="61"/>
    </location>
</feature>
<comment type="subcellular location">
    <subcellularLocation>
        <location evidence="1">Membrane</location>
    </subcellularLocation>
</comment>
<evidence type="ECO:0000313" key="11">
    <source>
        <dbReference type="EMBL" id="CAF1614497.1"/>
    </source>
</evidence>
<dbReference type="Proteomes" id="UP000663855">
    <property type="component" value="Unassembled WGS sequence"/>
</dbReference>
<dbReference type="PANTHER" id="PTHR17613:SF14">
    <property type="entry name" value="DEMENTIN, ISOFORM H"/>
    <property type="match status" value="1"/>
</dbReference>
<evidence type="ECO:0000256" key="6">
    <source>
        <dbReference type="ARBA" id="ARBA00023136"/>
    </source>
</evidence>
<dbReference type="OrthoDB" id="1323at2759"/>
<dbReference type="GO" id="GO:0016020">
    <property type="term" value="C:membrane"/>
    <property type="evidence" value="ECO:0007669"/>
    <property type="project" value="UniProtKB-SubCell"/>
</dbReference>
<feature type="transmembrane region" description="Helical" evidence="9">
    <location>
        <begin position="611"/>
        <end position="629"/>
    </location>
</feature>
<feature type="region of interest" description="Disordered" evidence="8">
    <location>
        <begin position="278"/>
        <end position="301"/>
    </location>
</feature>
<feature type="compositionally biased region" description="Low complexity" evidence="8">
    <location>
        <begin position="128"/>
        <end position="137"/>
    </location>
</feature>
<feature type="region of interest" description="Disordered" evidence="8">
    <location>
        <begin position="116"/>
        <end position="155"/>
    </location>
</feature>
<comment type="similarity">
    <text evidence="2">Belongs to the TEX28 family.</text>
</comment>
<evidence type="ECO:0000256" key="9">
    <source>
        <dbReference type="SAM" id="Phobius"/>
    </source>
</evidence>
<evidence type="ECO:0000256" key="8">
    <source>
        <dbReference type="SAM" id="MobiDB-lite"/>
    </source>
</evidence>
<feature type="coiled-coil region" evidence="7">
    <location>
        <begin position="465"/>
        <end position="520"/>
    </location>
</feature>
<evidence type="ECO:0000256" key="2">
    <source>
        <dbReference type="ARBA" id="ARBA00008108"/>
    </source>
</evidence>
<sequence length="650" mass="72517">MNDIEHTNRQIHNTGNFMEATNETRRFQRQLTNPNAETHTHTAGGNQSTSNDTQNTGLSTSKHSTIVALTLSTAPKPSTVVTTPGAGNSNSLPGHQSGRTKHGGQLLDQQALNLSDSFNTSSNVGDHNANSSPPSSALSRKKNLSTSDLDPFERKKQAALTKVEAKLDKAQRLHQKAQQNVEQEISDFLRATTIPNTNNEATSCRTTNATFDKRIRTLQDTKKELEKKIANYQSDISRIQAGEIPYNYASSKDILSNIRSTAVKVASGSLKVRSLHNTDQASTISTSSANEQVPSFYHPESDYHNPNISITLLTPSPQPTTLPTAITSGSTNNNQNLSVQNQFSGTFEPSYSSVSSSASNEIGNSQFYIDANYDHVYDSDKSNRKHDTNIPGRQLPTIRLTSSIFDGSTLLDNDKSPTNKRHFTDDSTVENNDRISDHSVDDRCASTTSKRNTPTTTTTTTTVECQQLNTKLDSMQKLIERYESKMSEMQKQIDLLVSSNEAQGELNERLNNELTDLTDLHQIEMSSMKTDLKNLEDRLLYKFNDYWNELLEKLDKLDTRTAKVEQTQTHSLETEENTHRIISKLVNIVLTVFAIILLLLSTIKNLVQSRVHAMTVLVLVIVWITFHYLPPNYFQTSFLKNFPNSLKRAS</sequence>
<accession>A0A816BYA9</accession>
<dbReference type="EMBL" id="CAJNOW010008305">
    <property type="protein sequence ID" value="CAF1534699.1"/>
    <property type="molecule type" value="Genomic_DNA"/>
</dbReference>
<feature type="compositionally biased region" description="Polar residues" evidence="8">
    <location>
        <begin position="278"/>
        <end position="293"/>
    </location>
</feature>
<name>A0A816BYA9_9BILA</name>
<gene>
    <name evidence="11" type="ORF">CJN711_LOCUS36995</name>
    <name evidence="10" type="ORF">KQP761_LOCUS16547</name>
</gene>
<evidence type="ECO:0000313" key="12">
    <source>
        <dbReference type="Proteomes" id="UP000663855"/>
    </source>
</evidence>
<feature type="compositionally biased region" description="Basic and acidic residues" evidence="8">
    <location>
        <begin position="412"/>
        <end position="444"/>
    </location>
</feature>
<evidence type="ECO:0000256" key="1">
    <source>
        <dbReference type="ARBA" id="ARBA00004370"/>
    </source>
</evidence>
<evidence type="ECO:0000256" key="5">
    <source>
        <dbReference type="ARBA" id="ARBA00023054"/>
    </source>
</evidence>
<feature type="compositionally biased region" description="Low complexity" evidence="8">
    <location>
        <begin position="447"/>
        <end position="459"/>
    </location>
</feature>
<keyword evidence="4 9" id="KW-1133">Transmembrane helix</keyword>
<evidence type="ECO:0000256" key="7">
    <source>
        <dbReference type="SAM" id="Coils"/>
    </source>
</evidence>
<keyword evidence="6 9" id="KW-0472">Membrane</keyword>
<evidence type="ECO:0000313" key="10">
    <source>
        <dbReference type="EMBL" id="CAF1534699.1"/>
    </source>
</evidence>
<feature type="compositionally biased region" description="Polar residues" evidence="8">
    <location>
        <begin position="116"/>
        <end position="125"/>
    </location>
</feature>
<dbReference type="Proteomes" id="UP000663834">
    <property type="component" value="Unassembled WGS sequence"/>
</dbReference>
<dbReference type="InterPro" id="IPR019394">
    <property type="entry name" value="TEX28/TMCC"/>
</dbReference>
<protein>
    <submittedName>
        <fullName evidence="11">Uncharacterized protein</fullName>
    </submittedName>
</protein>
<dbReference type="EMBL" id="CAJNOV010017915">
    <property type="protein sequence ID" value="CAF1614497.1"/>
    <property type="molecule type" value="Genomic_DNA"/>
</dbReference>
<dbReference type="GO" id="GO:0012505">
    <property type="term" value="C:endomembrane system"/>
    <property type="evidence" value="ECO:0007669"/>
    <property type="project" value="TreeGrafter"/>
</dbReference>
<organism evidence="11 12">
    <name type="scientific">Rotaria magnacalcarata</name>
    <dbReference type="NCBI Taxonomy" id="392030"/>
    <lineage>
        <taxon>Eukaryota</taxon>
        <taxon>Metazoa</taxon>
        <taxon>Spiralia</taxon>
        <taxon>Gnathifera</taxon>
        <taxon>Rotifera</taxon>
        <taxon>Eurotatoria</taxon>
        <taxon>Bdelloidea</taxon>
        <taxon>Philodinida</taxon>
        <taxon>Philodinidae</taxon>
        <taxon>Rotaria</taxon>
    </lineage>
</organism>
<evidence type="ECO:0000256" key="3">
    <source>
        <dbReference type="ARBA" id="ARBA00022692"/>
    </source>
</evidence>
<dbReference type="PANTHER" id="PTHR17613">
    <property type="entry name" value="CEREBRAL PROTEIN-11-RELATED"/>
    <property type="match status" value="1"/>
</dbReference>
<feature type="region of interest" description="Disordered" evidence="8">
    <location>
        <begin position="407"/>
        <end position="459"/>
    </location>
</feature>
<keyword evidence="3 9" id="KW-0812">Transmembrane</keyword>
<comment type="caution">
    <text evidence="11">The sequence shown here is derived from an EMBL/GenBank/DDBJ whole genome shotgun (WGS) entry which is preliminary data.</text>
</comment>
<dbReference type="Pfam" id="PF10267">
    <property type="entry name" value="Tmemb_cc2"/>
    <property type="match status" value="1"/>
</dbReference>
<evidence type="ECO:0000256" key="4">
    <source>
        <dbReference type="ARBA" id="ARBA00022989"/>
    </source>
</evidence>
<keyword evidence="5 7" id="KW-0175">Coiled coil</keyword>
<feature type="region of interest" description="Disordered" evidence="8">
    <location>
        <begin position="75"/>
        <end position="103"/>
    </location>
</feature>
<feature type="transmembrane region" description="Helical" evidence="9">
    <location>
        <begin position="581"/>
        <end position="599"/>
    </location>
</feature>